<dbReference type="Gene3D" id="3.40.50.1470">
    <property type="entry name" value="Peptidyl-tRNA hydrolase"/>
    <property type="match status" value="1"/>
</dbReference>
<dbReference type="InterPro" id="IPR036416">
    <property type="entry name" value="Pept_tRNA_hydro_sf"/>
</dbReference>
<dbReference type="AlphaFoldDB" id="A0A0G0VQZ0"/>
<dbReference type="InterPro" id="IPR001328">
    <property type="entry name" value="Pept_tRNA_hydro"/>
</dbReference>
<comment type="caution">
    <text evidence="7">Lacks conserved residue(s) required for the propagation of feature annotation.</text>
</comment>
<dbReference type="GO" id="GO:0004045">
    <property type="term" value="F:peptidyl-tRNA hydrolase activity"/>
    <property type="evidence" value="ECO:0007669"/>
    <property type="project" value="UniProtKB-UniRule"/>
</dbReference>
<dbReference type="PROSITE" id="PS01195">
    <property type="entry name" value="PEPT_TRNA_HYDROL_1"/>
    <property type="match status" value="1"/>
</dbReference>
<comment type="catalytic activity">
    <reaction evidence="7 8">
        <text>an N-acyl-L-alpha-aminoacyl-tRNA + H2O = an N-acyl-L-amino acid + a tRNA + H(+)</text>
        <dbReference type="Rhea" id="RHEA:54448"/>
        <dbReference type="Rhea" id="RHEA-COMP:10123"/>
        <dbReference type="Rhea" id="RHEA-COMP:13883"/>
        <dbReference type="ChEBI" id="CHEBI:15377"/>
        <dbReference type="ChEBI" id="CHEBI:15378"/>
        <dbReference type="ChEBI" id="CHEBI:59874"/>
        <dbReference type="ChEBI" id="CHEBI:78442"/>
        <dbReference type="ChEBI" id="CHEBI:138191"/>
        <dbReference type="EC" id="3.1.1.29"/>
    </reaction>
</comment>
<proteinExistence type="inferred from homology"/>
<evidence type="ECO:0000256" key="3">
    <source>
        <dbReference type="ARBA" id="ARBA00022801"/>
    </source>
</evidence>
<evidence type="ECO:0000256" key="9">
    <source>
        <dbReference type="RuleBase" id="RU004320"/>
    </source>
</evidence>
<evidence type="ECO:0000256" key="8">
    <source>
        <dbReference type="RuleBase" id="RU000673"/>
    </source>
</evidence>
<evidence type="ECO:0000256" key="1">
    <source>
        <dbReference type="ARBA" id="ARBA00013260"/>
    </source>
</evidence>
<comment type="similarity">
    <text evidence="5 7 9">Belongs to the PTH family.</text>
</comment>
<organism evidence="10 11">
    <name type="scientific">candidate division WWE3 bacterium GW2011_GWC2_41_23</name>
    <dbReference type="NCBI Taxonomy" id="1619123"/>
    <lineage>
        <taxon>Bacteria</taxon>
        <taxon>Katanobacteria</taxon>
    </lineage>
</organism>
<protein>
    <recommendedName>
        <fullName evidence="6 7">Peptidyl-tRNA hydrolase</fullName>
        <shortName evidence="7">Pth</shortName>
        <ecNumber evidence="1 7">3.1.1.29</ecNumber>
    </recommendedName>
</protein>
<dbReference type="NCBIfam" id="TIGR00447">
    <property type="entry name" value="pth"/>
    <property type="match status" value="1"/>
</dbReference>
<name>A0A0G0VQZ0_UNCKA</name>
<dbReference type="SUPFAM" id="SSF53178">
    <property type="entry name" value="Peptidyl-tRNA hydrolase-like"/>
    <property type="match status" value="1"/>
</dbReference>
<feature type="binding site" evidence="7">
    <location>
        <position position="14"/>
    </location>
    <ligand>
        <name>tRNA</name>
        <dbReference type="ChEBI" id="CHEBI:17843"/>
    </ligand>
</feature>
<evidence type="ECO:0000256" key="6">
    <source>
        <dbReference type="ARBA" id="ARBA00050038"/>
    </source>
</evidence>
<feature type="site" description="Stabilizes the basic form of H active site to accept a proton" evidence="7">
    <location>
        <position position="86"/>
    </location>
</feature>
<reference evidence="10 11" key="1">
    <citation type="journal article" date="2015" name="Nature">
        <title>rRNA introns, odd ribosomes, and small enigmatic genomes across a large radiation of phyla.</title>
        <authorList>
            <person name="Brown C.T."/>
            <person name="Hug L.A."/>
            <person name="Thomas B.C."/>
            <person name="Sharon I."/>
            <person name="Castelle C.J."/>
            <person name="Singh A."/>
            <person name="Wilkins M.J."/>
            <person name="Williams K.H."/>
            <person name="Banfield J.F."/>
        </authorList>
    </citation>
    <scope>NUCLEOTIDE SEQUENCE [LARGE SCALE GENOMIC DNA]</scope>
</reference>
<evidence type="ECO:0000313" key="11">
    <source>
        <dbReference type="Proteomes" id="UP000033947"/>
    </source>
</evidence>
<comment type="function">
    <text evidence="7">Hydrolyzes ribosome-free peptidyl-tRNAs (with 1 or more amino acids incorporated), which drop off the ribosome during protein synthesis, or as a result of ribosome stalling.</text>
</comment>
<dbReference type="GO" id="GO:0005737">
    <property type="term" value="C:cytoplasm"/>
    <property type="evidence" value="ECO:0007669"/>
    <property type="project" value="UniProtKB-SubCell"/>
</dbReference>
<dbReference type="GO" id="GO:0006515">
    <property type="term" value="P:protein quality control for misfolded or incompletely synthesized proteins"/>
    <property type="evidence" value="ECO:0007669"/>
    <property type="project" value="UniProtKB-UniRule"/>
</dbReference>
<dbReference type="Pfam" id="PF01195">
    <property type="entry name" value="Pept_tRNA_hydro"/>
    <property type="match status" value="1"/>
</dbReference>
<gene>
    <name evidence="7" type="primary">pth</name>
    <name evidence="10" type="ORF">UU55_C0003G0023</name>
</gene>
<evidence type="ECO:0000313" key="10">
    <source>
        <dbReference type="EMBL" id="KKS03309.1"/>
    </source>
</evidence>
<dbReference type="InterPro" id="IPR018171">
    <property type="entry name" value="Pept_tRNA_hydro_CS"/>
</dbReference>
<feature type="active site" description="Proton acceptor" evidence="7">
    <location>
        <position position="19"/>
    </location>
</feature>
<accession>A0A0G0VQZ0</accession>
<evidence type="ECO:0000256" key="5">
    <source>
        <dbReference type="ARBA" id="ARBA00038063"/>
    </source>
</evidence>
<dbReference type="Proteomes" id="UP000033947">
    <property type="component" value="Unassembled WGS sequence"/>
</dbReference>
<evidence type="ECO:0000256" key="7">
    <source>
        <dbReference type="HAMAP-Rule" id="MF_00083"/>
    </source>
</evidence>
<dbReference type="HAMAP" id="MF_00083">
    <property type="entry name" value="Pept_tRNA_hydro_bact"/>
    <property type="match status" value="1"/>
</dbReference>
<feature type="site" description="Discriminates between blocked and unblocked aminoacyl-tRNA" evidence="7">
    <location>
        <position position="9"/>
    </location>
</feature>
<feature type="binding site" evidence="7">
    <location>
        <position position="59"/>
    </location>
    <ligand>
        <name>tRNA</name>
        <dbReference type="ChEBI" id="CHEBI:17843"/>
    </ligand>
</feature>
<comment type="subunit">
    <text evidence="7">Monomer.</text>
</comment>
<keyword evidence="3 7" id="KW-0378">Hydrolase</keyword>
<dbReference type="PATRIC" id="fig|1619123.3.peg.269"/>
<dbReference type="EMBL" id="LCBB01000003">
    <property type="protein sequence ID" value="KKS03309.1"/>
    <property type="molecule type" value="Genomic_DNA"/>
</dbReference>
<dbReference type="CDD" id="cd00462">
    <property type="entry name" value="PTH"/>
    <property type="match status" value="1"/>
</dbReference>
<dbReference type="PANTHER" id="PTHR17224:SF1">
    <property type="entry name" value="PEPTIDYL-TRNA HYDROLASE"/>
    <property type="match status" value="1"/>
</dbReference>
<sequence>MKMIVGLGNPDKKYSKTRHNTGFIILDEMVKELSWEASPKLKSEICKTGELLFVKPTTFMNKSGEAVSLVKEYYGIDLVDICVVHDDVDLLFGQRKEQVGAGHAGHKGVMSIMDSLGTKDFKRIRIGIGRPPAGSELPVDDFVLNDFSPEELEEVKKIGPTLRENSNFL</sequence>
<keyword evidence="4 7" id="KW-0694">RNA-binding</keyword>
<dbReference type="GO" id="GO:0000049">
    <property type="term" value="F:tRNA binding"/>
    <property type="evidence" value="ECO:0007669"/>
    <property type="project" value="UniProtKB-UniRule"/>
</dbReference>
<comment type="function">
    <text evidence="7">Catalyzes the release of premature peptidyl moieties from peptidyl-tRNA molecules trapped in stalled 50S ribosomal subunits, and thus maintains levels of free tRNAs and 50S ribosomes.</text>
</comment>
<keyword evidence="7" id="KW-0963">Cytoplasm</keyword>
<dbReference type="PANTHER" id="PTHR17224">
    <property type="entry name" value="PEPTIDYL-TRNA HYDROLASE"/>
    <property type="match status" value="1"/>
</dbReference>
<evidence type="ECO:0000256" key="2">
    <source>
        <dbReference type="ARBA" id="ARBA00022555"/>
    </source>
</evidence>
<dbReference type="EC" id="3.1.1.29" evidence="1 7"/>
<dbReference type="GO" id="GO:0072344">
    <property type="term" value="P:rescue of stalled ribosome"/>
    <property type="evidence" value="ECO:0007669"/>
    <property type="project" value="UniProtKB-UniRule"/>
</dbReference>
<comment type="subcellular location">
    <subcellularLocation>
        <location evidence="7">Cytoplasm</location>
    </subcellularLocation>
</comment>
<feature type="binding site" evidence="7">
    <location>
        <position position="61"/>
    </location>
    <ligand>
        <name>tRNA</name>
        <dbReference type="ChEBI" id="CHEBI:17843"/>
    </ligand>
</feature>
<comment type="caution">
    <text evidence="10">The sequence shown here is derived from an EMBL/GenBank/DDBJ whole genome shotgun (WGS) entry which is preliminary data.</text>
</comment>
<evidence type="ECO:0000256" key="4">
    <source>
        <dbReference type="ARBA" id="ARBA00022884"/>
    </source>
</evidence>
<keyword evidence="2 7" id="KW-0820">tRNA-binding</keyword>